<keyword evidence="14" id="KW-0675">Receptor</keyword>
<evidence type="ECO:0000313" key="15">
    <source>
        <dbReference type="Proteomes" id="UP000548632"/>
    </source>
</evidence>
<evidence type="ECO:0000259" key="12">
    <source>
        <dbReference type="Pfam" id="PF00593"/>
    </source>
</evidence>
<evidence type="ECO:0000256" key="8">
    <source>
        <dbReference type="ARBA" id="ARBA00023136"/>
    </source>
</evidence>
<dbReference type="Pfam" id="PF00593">
    <property type="entry name" value="TonB_dep_Rec_b-barrel"/>
    <property type="match status" value="1"/>
</dbReference>
<keyword evidence="8 10" id="KW-0472">Membrane</keyword>
<dbReference type="Proteomes" id="UP000548632">
    <property type="component" value="Unassembled WGS sequence"/>
</dbReference>
<dbReference type="GO" id="GO:0006811">
    <property type="term" value="P:monoatomic ion transport"/>
    <property type="evidence" value="ECO:0007669"/>
    <property type="project" value="UniProtKB-KW"/>
</dbReference>
<evidence type="ECO:0000313" key="14">
    <source>
        <dbReference type="EMBL" id="MBB1126101.1"/>
    </source>
</evidence>
<evidence type="ECO:0000259" key="13">
    <source>
        <dbReference type="Pfam" id="PF07715"/>
    </source>
</evidence>
<evidence type="ECO:0000256" key="4">
    <source>
        <dbReference type="ARBA" id="ARBA00022692"/>
    </source>
</evidence>
<reference evidence="14 15" key="1">
    <citation type="journal article" date="2020" name="Arch. Microbiol.">
        <title>The genome sequence of the giant phototrophic gammaproteobacterium Thiospirillum jenense gives insight into its physiological properties and phylogenetic relationships.</title>
        <authorList>
            <person name="Imhoff J.F."/>
            <person name="Meyer T.E."/>
            <person name="Kyndt J.A."/>
        </authorList>
    </citation>
    <scope>NUCLEOTIDE SEQUENCE [LARGE SCALE GENOMIC DNA]</scope>
    <source>
        <strain evidence="14 15">DSM 216</strain>
    </source>
</reference>
<dbReference type="Gene3D" id="2.170.130.10">
    <property type="entry name" value="TonB-dependent receptor, plug domain"/>
    <property type="match status" value="1"/>
</dbReference>
<evidence type="ECO:0000256" key="10">
    <source>
        <dbReference type="PROSITE-ProRule" id="PRU01360"/>
    </source>
</evidence>
<keyword evidence="3 10" id="KW-1134">Transmembrane beta strand</keyword>
<keyword evidence="7 11" id="KW-0798">TonB box</keyword>
<evidence type="ECO:0000256" key="6">
    <source>
        <dbReference type="ARBA" id="ARBA00023065"/>
    </source>
</evidence>
<dbReference type="InterPro" id="IPR012910">
    <property type="entry name" value="Plug_dom"/>
</dbReference>
<name>A0A839HBN0_9GAMM</name>
<dbReference type="InterPro" id="IPR037066">
    <property type="entry name" value="Plug_dom_sf"/>
</dbReference>
<dbReference type="InterPro" id="IPR036942">
    <property type="entry name" value="Beta-barrel_TonB_sf"/>
</dbReference>
<dbReference type="GO" id="GO:0015889">
    <property type="term" value="P:cobalamin transport"/>
    <property type="evidence" value="ECO:0007669"/>
    <property type="project" value="TreeGrafter"/>
</dbReference>
<comment type="caution">
    <text evidence="14">The sequence shown here is derived from an EMBL/GenBank/DDBJ whole genome shotgun (WGS) entry which is preliminary data.</text>
</comment>
<keyword evidence="15" id="KW-1185">Reference proteome</keyword>
<keyword evidence="5" id="KW-0732">Signal</keyword>
<dbReference type="AlphaFoldDB" id="A0A839HBN0"/>
<dbReference type="SUPFAM" id="SSF56935">
    <property type="entry name" value="Porins"/>
    <property type="match status" value="1"/>
</dbReference>
<dbReference type="Pfam" id="PF07715">
    <property type="entry name" value="Plug"/>
    <property type="match status" value="1"/>
</dbReference>
<dbReference type="InterPro" id="IPR000531">
    <property type="entry name" value="Beta-barrel_TonB"/>
</dbReference>
<evidence type="ECO:0000256" key="9">
    <source>
        <dbReference type="ARBA" id="ARBA00023237"/>
    </source>
</evidence>
<dbReference type="PROSITE" id="PS52016">
    <property type="entry name" value="TONB_DEPENDENT_REC_3"/>
    <property type="match status" value="1"/>
</dbReference>
<evidence type="ECO:0000256" key="1">
    <source>
        <dbReference type="ARBA" id="ARBA00004571"/>
    </source>
</evidence>
<organism evidence="14 15">
    <name type="scientific">Thiospirillum jenense</name>
    <dbReference type="NCBI Taxonomy" id="1653858"/>
    <lineage>
        <taxon>Bacteria</taxon>
        <taxon>Pseudomonadati</taxon>
        <taxon>Pseudomonadota</taxon>
        <taxon>Gammaproteobacteria</taxon>
        <taxon>Chromatiales</taxon>
        <taxon>Chromatiaceae</taxon>
        <taxon>Thiospirillum</taxon>
    </lineage>
</organism>
<gene>
    <name evidence="14" type="ORF">HUK38_07640</name>
</gene>
<keyword evidence="6" id="KW-0406">Ion transport</keyword>
<dbReference type="GO" id="GO:0009279">
    <property type="term" value="C:cell outer membrane"/>
    <property type="evidence" value="ECO:0007669"/>
    <property type="project" value="UniProtKB-SubCell"/>
</dbReference>
<dbReference type="InterPro" id="IPR039426">
    <property type="entry name" value="TonB-dep_rcpt-like"/>
</dbReference>
<dbReference type="PANTHER" id="PTHR30069:SF53">
    <property type="entry name" value="COLICIN I RECEPTOR-RELATED"/>
    <property type="match status" value="1"/>
</dbReference>
<evidence type="ECO:0000256" key="7">
    <source>
        <dbReference type="ARBA" id="ARBA00023077"/>
    </source>
</evidence>
<sequence>MAFLITAPLTNVTVAADSLTTLPPVIVTANRIAEAETQVLAAVTVIERADIERQQAHSLSDVLRGVPGITIAQSGGDGHPLSVYLRGTNADHVLVLIDGVKVGSATLGTAPLHNLPVDQIERIEIVRGPRSSLYGSEAIGGVIQIFTKRGGGKLTPTVSISGGDLATRGAAVGISGGGDHGWFNFSANVKRTDGINACDGQPSPFAGCGVNEPDRDGYRNVGVNLRAGYRFNPAVQFDVHLLQSDNESEFDGSAFAGNRARATQQVVGTTVTLKPRDWWTVLLSAGHSWDQHRSFFADPAAGVAEHLNNRYETERDTLSLQHTVTLRADQQLTVGVDYLNDQVASTVNYAQDSRHNVGLFSAYHGQFGATDLTVSGRQDDNQQFGSHATGNAAVGYRFDNGVHVDLSYGTAFKAPSFNDLYFPNYGTATLKPEQSRSWELGISGALPLPPLLAKGGGGDFSTAAGRWEARLFRTDIDDLIVYDAASWSAANLASARIHGLETTAAARLFDLDLRASVTLLQPENRADVADQDGNLLPRRPEQTLQLDADRQFGRWSAGATLFAAGRRFDDVANTTRLDGYTLLHLRTEYALTKAVTLQARLDNVFDENYETAYLFNQPGRTVFFTMRYAPTSGD</sequence>
<evidence type="ECO:0000256" key="11">
    <source>
        <dbReference type="RuleBase" id="RU003357"/>
    </source>
</evidence>
<protein>
    <submittedName>
        <fullName evidence="14">TonB-dependent receptor</fullName>
    </submittedName>
</protein>
<feature type="domain" description="TonB-dependent receptor plug" evidence="13">
    <location>
        <begin position="38"/>
        <end position="142"/>
    </location>
</feature>
<accession>A0A839HBN0</accession>
<keyword evidence="9 10" id="KW-0998">Cell outer membrane</keyword>
<dbReference type="PANTHER" id="PTHR30069">
    <property type="entry name" value="TONB-DEPENDENT OUTER MEMBRANE RECEPTOR"/>
    <property type="match status" value="1"/>
</dbReference>
<keyword evidence="4 10" id="KW-0812">Transmembrane</keyword>
<keyword evidence="2 10" id="KW-0813">Transport</keyword>
<comment type="subcellular location">
    <subcellularLocation>
        <location evidence="1 10">Cell outer membrane</location>
        <topology evidence="1 10">Multi-pass membrane protein</topology>
    </subcellularLocation>
</comment>
<comment type="similarity">
    <text evidence="10 11">Belongs to the TonB-dependent receptor family.</text>
</comment>
<proteinExistence type="inferred from homology"/>
<evidence type="ECO:0000256" key="5">
    <source>
        <dbReference type="ARBA" id="ARBA00022729"/>
    </source>
</evidence>
<feature type="domain" description="TonB-dependent receptor-like beta-barrel" evidence="12">
    <location>
        <begin position="222"/>
        <end position="604"/>
    </location>
</feature>
<dbReference type="EMBL" id="JABVCQ010000013">
    <property type="protein sequence ID" value="MBB1126101.1"/>
    <property type="molecule type" value="Genomic_DNA"/>
</dbReference>
<dbReference type="Gene3D" id="2.40.170.20">
    <property type="entry name" value="TonB-dependent receptor, beta-barrel domain"/>
    <property type="match status" value="1"/>
</dbReference>
<evidence type="ECO:0000256" key="3">
    <source>
        <dbReference type="ARBA" id="ARBA00022452"/>
    </source>
</evidence>
<evidence type="ECO:0000256" key="2">
    <source>
        <dbReference type="ARBA" id="ARBA00022448"/>
    </source>
</evidence>
<dbReference type="CDD" id="cd01347">
    <property type="entry name" value="ligand_gated_channel"/>
    <property type="match status" value="1"/>
</dbReference>